<organism evidence="1 2">
    <name type="scientific">Acinetobacter lactucae</name>
    <dbReference type="NCBI Taxonomy" id="1785128"/>
    <lineage>
        <taxon>Bacteria</taxon>
        <taxon>Pseudomonadati</taxon>
        <taxon>Pseudomonadota</taxon>
        <taxon>Gammaproteobacteria</taxon>
        <taxon>Moraxellales</taxon>
        <taxon>Moraxellaceae</taxon>
        <taxon>Acinetobacter</taxon>
        <taxon>Acinetobacter calcoaceticus/baumannii complex</taxon>
    </lineage>
</organism>
<dbReference type="EMBL" id="JADWNO010000002">
    <property type="protein sequence ID" value="MBJ8436813.1"/>
    <property type="molecule type" value="Genomic_DNA"/>
</dbReference>
<comment type="caution">
    <text evidence="1">The sequence shown here is derived from an EMBL/GenBank/DDBJ whole genome shotgun (WGS) entry which is preliminary data.</text>
</comment>
<dbReference type="Proteomes" id="UP000808699">
    <property type="component" value="Unassembled WGS sequence"/>
</dbReference>
<protein>
    <submittedName>
        <fullName evidence="1">Uncharacterized protein</fullName>
    </submittedName>
</protein>
<dbReference type="RefSeq" id="WP_200043043.1">
    <property type="nucleotide sequence ID" value="NZ_JADWNO010000002.1"/>
</dbReference>
<accession>A0ABS1AG12</accession>
<gene>
    <name evidence="1" type="ORF">I6M64_05675</name>
</gene>
<proteinExistence type="predicted"/>
<evidence type="ECO:0000313" key="2">
    <source>
        <dbReference type="Proteomes" id="UP000808699"/>
    </source>
</evidence>
<keyword evidence="2" id="KW-1185">Reference proteome</keyword>
<evidence type="ECO:0000313" key="1">
    <source>
        <dbReference type="EMBL" id="MBJ8436813.1"/>
    </source>
</evidence>
<reference evidence="1 2" key="1">
    <citation type="submission" date="2020-11" db="EMBL/GenBank/DDBJ databases">
        <title>Enhanced detection system for hospital associated transmission using whole genome sequencing surveillance.</title>
        <authorList>
            <person name="Harrison L.H."/>
            <person name="Van Tyne D."/>
            <person name="Marsh J.W."/>
            <person name="Griffith M.P."/>
            <person name="Snyder D.J."/>
            <person name="Cooper V.S."/>
            <person name="Mustapha M."/>
        </authorList>
    </citation>
    <scope>NUCLEOTIDE SEQUENCE [LARGE SCALE GENOMIC DNA]</scope>
    <source>
        <strain evidence="1 2">ACIN00241</strain>
    </source>
</reference>
<name>A0ABS1AG12_9GAMM</name>
<sequence>MIDVVHEPHVINDLDDVVALLKEALNDQLDHYELRVADLEKFSMHLTGEKFHQTITPSLMKGFIDLQNAIYRSYAQIKYNEPTILKLSKEEKDELELEVKVINGSSGFEVNVQELFEKLITLLAGKMTSKHIFILVLSTILLYGGYEAHSNYLENQKEIRMAEIALEKDVSAKQERLATVALLSDRDEDDTKDILAQAAKFAPQVNNIKEEANNASHSLIKSAQAADSIDFDNGKIKLTGEAAKELTKTSPNKWNDVRIDGVYHVVNVDSSHSAKRKIRIRNIETQQEILAVLENDTLDQKNLNLIQEAEWGYNPVFLKVRAKELNNTFKEAQILEAKELKQ</sequence>